<protein>
    <recommendedName>
        <fullName evidence="3">Methyltransferase domain-containing protein</fullName>
    </recommendedName>
</protein>
<dbReference type="AlphaFoldDB" id="C6H351"/>
<dbReference type="OrthoDB" id="417697at2759"/>
<organism evidence="1 2">
    <name type="scientific">Ajellomyces capsulatus (strain H143)</name>
    <name type="common">Darling's disease fungus</name>
    <name type="synonym">Histoplasma capsulatum</name>
    <dbReference type="NCBI Taxonomy" id="544712"/>
    <lineage>
        <taxon>Eukaryota</taxon>
        <taxon>Fungi</taxon>
        <taxon>Dikarya</taxon>
        <taxon>Ascomycota</taxon>
        <taxon>Pezizomycotina</taxon>
        <taxon>Eurotiomycetes</taxon>
        <taxon>Eurotiomycetidae</taxon>
        <taxon>Onygenales</taxon>
        <taxon>Ajellomycetaceae</taxon>
        <taxon>Histoplasma</taxon>
    </lineage>
</organism>
<name>C6H351_AJECH</name>
<dbReference type="SUPFAM" id="SSF53335">
    <property type="entry name" value="S-adenosyl-L-methionine-dependent methyltransferases"/>
    <property type="match status" value="1"/>
</dbReference>
<sequence length="273" mass="30826">MDLYEEPASYLLLRTSTERDSAWLRDLAKELPKTCRLDGFDISLEQLPDSARFPSDINYHVQDILAPFPVEFLRQLLVMGLKADEWERAIRNLGNILRPGGYLQWTDIAPFASSIVPGTPGCNVDDAKRYLEKFIEVISNYGKSGKSVTELYSHFKKCGLKDFKNAAQRLHEDILFLDEPEYKAVLNVNYVKVISHVLQAASSEAGPGSDALPMDQIVRLERLAMKNVQETNSSFLYKLYVVTGRRCGAADQGSLIIHDAMQHQQVSARIYPI</sequence>
<evidence type="ECO:0000313" key="1">
    <source>
        <dbReference type="EMBL" id="EER45554.1"/>
    </source>
</evidence>
<dbReference type="InterPro" id="IPR029063">
    <property type="entry name" value="SAM-dependent_MTases_sf"/>
</dbReference>
<proteinExistence type="predicted"/>
<evidence type="ECO:0008006" key="3">
    <source>
        <dbReference type="Google" id="ProtNLM"/>
    </source>
</evidence>
<evidence type="ECO:0000313" key="2">
    <source>
        <dbReference type="Proteomes" id="UP000002624"/>
    </source>
</evidence>
<dbReference type="VEuPathDB" id="FungiDB:HCDG_01133"/>
<dbReference type="EMBL" id="GG692419">
    <property type="protein sequence ID" value="EER45554.1"/>
    <property type="molecule type" value="Genomic_DNA"/>
</dbReference>
<dbReference type="OMA" id="PSDINYH"/>
<dbReference type="Gene3D" id="3.40.50.150">
    <property type="entry name" value="Vaccinia Virus protein VP39"/>
    <property type="match status" value="1"/>
</dbReference>
<accession>C6H351</accession>
<gene>
    <name evidence="1" type="ORF">HCDG_01133</name>
</gene>
<dbReference type="Proteomes" id="UP000002624">
    <property type="component" value="Unassembled WGS sequence"/>
</dbReference>
<dbReference type="STRING" id="544712.C6H351"/>
<reference evidence="2" key="1">
    <citation type="submission" date="2009-05" db="EMBL/GenBank/DDBJ databases">
        <title>The genome sequence of Ajellomyces capsulatus strain H143.</title>
        <authorList>
            <person name="Champion M."/>
            <person name="Cuomo C.A."/>
            <person name="Ma L.-J."/>
            <person name="Henn M.R."/>
            <person name="Sil A."/>
            <person name="Goldman B."/>
            <person name="Young S.K."/>
            <person name="Kodira C.D."/>
            <person name="Zeng Q."/>
            <person name="Koehrsen M."/>
            <person name="Alvarado L."/>
            <person name="Berlin A.M."/>
            <person name="Borenstein D."/>
            <person name="Chen Z."/>
            <person name="Engels R."/>
            <person name="Freedman E."/>
            <person name="Gellesch M."/>
            <person name="Goldberg J."/>
            <person name="Griggs A."/>
            <person name="Gujja S."/>
            <person name="Heiman D.I."/>
            <person name="Hepburn T.A."/>
            <person name="Howarth C."/>
            <person name="Jen D."/>
            <person name="Larson L."/>
            <person name="Lewis B."/>
            <person name="Mehta T."/>
            <person name="Park D."/>
            <person name="Pearson M."/>
            <person name="Roberts A."/>
            <person name="Saif S."/>
            <person name="Shea T.D."/>
            <person name="Shenoy N."/>
            <person name="Sisk P."/>
            <person name="Stolte C."/>
            <person name="Sykes S."/>
            <person name="Walk T."/>
            <person name="White J."/>
            <person name="Yandava C."/>
            <person name="Klein B."/>
            <person name="McEwen J.G."/>
            <person name="Puccia R."/>
            <person name="Goldman G.H."/>
            <person name="Felipe M.S."/>
            <person name="Nino-Vega G."/>
            <person name="San-Blas G."/>
            <person name="Taylor J.W."/>
            <person name="Mendoza L."/>
            <person name="Galagan J.E."/>
            <person name="Nusbaum C."/>
            <person name="Birren B.W."/>
        </authorList>
    </citation>
    <scope>NUCLEOTIDE SEQUENCE [LARGE SCALE GENOMIC DNA]</scope>
    <source>
        <strain evidence="2">H143</strain>
    </source>
</reference>
<dbReference type="HOGENOM" id="CLU_010595_9_1_1"/>